<feature type="region of interest" description="Disordered" evidence="1">
    <location>
        <begin position="1"/>
        <end position="39"/>
    </location>
</feature>
<protein>
    <submittedName>
        <fullName evidence="2">Uncharacterized protein</fullName>
    </submittedName>
</protein>
<proteinExistence type="predicted"/>
<evidence type="ECO:0000256" key="1">
    <source>
        <dbReference type="SAM" id="MobiDB-lite"/>
    </source>
</evidence>
<name>G3H7G6_CRIGR</name>
<evidence type="ECO:0000313" key="2">
    <source>
        <dbReference type="EMBL" id="EGW07935.1"/>
    </source>
</evidence>
<reference evidence="3" key="1">
    <citation type="journal article" date="2011" name="Nat. Biotechnol.">
        <title>The genomic sequence of the Chinese hamster ovary (CHO)-K1 cell line.</title>
        <authorList>
            <person name="Xu X."/>
            <person name="Nagarajan H."/>
            <person name="Lewis N.E."/>
            <person name="Pan S."/>
            <person name="Cai Z."/>
            <person name="Liu X."/>
            <person name="Chen W."/>
            <person name="Xie M."/>
            <person name="Wang W."/>
            <person name="Hammond S."/>
            <person name="Andersen M.R."/>
            <person name="Neff N."/>
            <person name="Passarelli B."/>
            <person name="Koh W."/>
            <person name="Fan H.C."/>
            <person name="Wang J."/>
            <person name="Gui Y."/>
            <person name="Lee K.H."/>
            <person name="Betenbaugh M.J."/>
            <person name="Quake S.R."/>
            <person name="Famili I."/>
            <person name="Palsson B.O."/>
            <person name="Wang J."/>
        </authorList>
    </citation>
    <scope>NUCLEOTIDE SEQUENCE [LARGE SCALE GENOMIC DNA]</scope>
    <source>
        <strain evidence="3">CHO K1 cell line</strain>
    </source>
</reference>
<organism evidence="2 3">
    <name type="scientific">Cricetulus griseus</name>
    <name type="common">Chinese hamster</name>
    <name type="synonym">Cricetulus barabensis griseus</name>
    <dbReference type="NCBI Taxonomy" id="10029"/>
    <lineage>
        <taxon>Eukaryota</taxon>
        <taxon>Metazoa</taxon>
        <taxon>Chordata</taxon>
        <taxon>Craniata</taxon>
        <taxon>Vertebrata</taxon>
        <taxon>Euteleostomi</taxon>
        <taxon>Mammalia</taxon>
        <taxon>Eutheria</taxon>
        <taxon>Euarchontoglires</taxon>
        <taxon>Glires</taxon>
        <taxon>Rodentia</taxon>
        <taxon>Myomorpha</taxon>
        <taxon>Muroidea</taxon>
        <taxon>Cricetidae</taxon>
        <taxon>Cricetinae</taxon>
        <taxon>Cricetulus</taxon>
    </lineage>
</organism>
<dbReference type="EMBL" id="JH000194">
    <property type="protein sequence ID" value="EGW07935.1"/>
    <property type="molecule type" value="Genomic_DNA"/>
</dbReference>
<dbReference type="AlphaFoldDB" id="G3H7G6"/>
<sequence>MASNSQDGGTDKRWLSTAHRKDLTSEETAVCPVPPKGSSTSLTRVLASCVLALTPDPKSTARS</sequence>
<accession>G3H7G6</accession>
<dbReference type="InParanoid" id="G3H7G6"/>
<feature type="compositionally biased region" description="Basic and acidic residues" evidence="1">
    <location>
        <begin position="9"/>
        <end position="24"/>
    </location>
</feature>
<gene>
    <name evidence="2" type="ORF">I79_006296</name>
</gene>
<evidence type="ECO:0000313" key="3">
    <source>
        <dbReference type="Proteomes" id="UP000001075"/>
    </source>
</evidence>
<dbReference type="Proteomes" id="UP000001075">
    <property type="component" value="Unassembled WGS sequence"/>
</dbReference>